<comment type="caution">
    <text evidence="4">The sequence shown here is derived from an EMBL/GenBank/DDBJ whole genome shotgun (WGS) entry which is preliminary data.</text>
</comment>
<gene>
    <name evidence="4" type="primary">Necator_chrV.g19200</name>
    <name evidence="4" type="ORF">RB195_014408</name>
</gene>
<dbReference type="Pfam" id="PF23309">
    <property type="entry name" value="DUF7083"/>
    <property type="match status" value="1"/>
</dbReference>
<keyword evidence="5" id="KW-1185">Reference proteome</keyword>
<dbReference type="Proteomes" id="UP001303046">
    <property type="component" value="Unassembled WGS sequence"/>
</dbReference>
<dbReference type="EMBL" id="JAVFWL010000005">
    <property type="protein sequence ID" value="KAK6755996.1"/>
    <property type="molecule type" value="Genomic_DNA"/>
</dbReference>
<dbReference type="InterPro" id="IPR054537">
    <property type="entry name" value="HECA_N"/>
</dbReference>
<sequence length="661" mass="72907">MGSARKHDKARGKDKDNKATSAHPVPLIPKICGCPVPDPIRCFVGEPLPLGGDGVRMECSNEKCPFTDVLLHQECFDAFEDHLVKVLSNLGSARGWTDAQRRANLWDKKGQSLIAKVCRCRCGLGMTKMDELAAYDRLKRKAREEAEAQREAALAAGLRTPPHKKKHRNKNALPKLNFGLVKVPSKPHQEEREPRGLTRRHGAKPRDVSTSSISSTLTSHVNFESRRESLTYASDAWGLLPAFATDNRAHSVMSGHFADQDDSISSCSKDYSQDPSNSVELLLTSLPRNTMSYASIMKNGATSPHEHPHMSSHPFATAPLGVQTEMTVSDSGVELKSGSTSSSEFSELMSNKDPTSPLKEDMMTVPSLTSLHFGCQDDDLLAASLIDFDCLSTESFGGLDLRPLSSQQSPPGSSDAYAECLYTRPNDCEITSIPEWNLFRGTNYQNSFNNLILFLYIAADYSHPEISSFPILKINIPGSNPGRTAGQVDFWYKDSRPTSKWVEPKDVSPVDLLLLRSRLALNSSSKTIAETLCIILEAQTKAQQQLFTELMKRMEKITSASHPAVPTAPVTTTEFVTDSLSTRLPEFVYDPEDGCTFEIWYNRYEDVISMDGATLDDAAKARLIVSKLDAVTYARFANHILPKKACSLNGHRGCSEGIVRT</sequence>
<accession>A0ABR1E2P7</accession>
<evidence type="ECO:0000259" key="2">
    <source>
        <dbReference type="Pfam" id="PF15353"/>
    </source>
</evidence>
<evidence type="ECO:0000256" key="1">
    <source>
        <dbReference type="SAM" id="MobiDB-lite"/>
    </source>
</evidence>
<protein>
    <recommendedName>
        <fullName evidence="6">Headcase middle domain-containing protein</fullName>
    </recommendedName>
</protein>
<feature type="compositionally biased region" description="Basic and acidic residues" evidence="1">
    <location>
        <begin position="187"/>
        <end position="196"/>
    </location>
</feature>
<dbReference type="InterPro" id="IPR026066">
    <property type="entry name" value="Headcase"/>
</dbReference>
<evidence type="ECO:0000313" key="4">
    <source>
        <dbReference type="EMBL" id="KAK6755996.1"/>
    </source>
</evidence>
<feature type="region of interest" description="Disordered" evidence="1">
    <location>
        <begin position="1"/>
        <end position="22"/>
    </location>
</feature>
<dbReference type="Pfam" id="PF15353">
    <property type="entry name" value="HECA_N"/>
    <property type="match status" value="1"/>
</dbReference>
<feature type="domain" description="DUF7083" evidence="3">
    <location>
        <begin position="577"/>
        <end position="646"/>
    </location>
</feature>
<evidence type="ECO:0000259" key="3">
    <source>
        <dbReference type="Pfam" id="PF23309"/>
    </source>
</evidence>
<dbReference type="PANTHER" id="PTHR13425:SF3">
    <property type="entry name" value="HEADCASE PROTEIN HOMOLOG"/>
    <property type="match status" value="1"/>
</dbReference>
<evidence type="ECO:0000313" key="5">
    <source>
        <dbReference type="Proteomes" id="UP001303046"/>
    </source>
</evidence>
<feature type="domain" description="Headcase N-terminal" evidence="2">
    <location>
        <begin position="53"/>
        <end position="130"/>
    </location>
</feature>
<proteinExistence type="predicted"/>
<reference evidence="4 5" key="1">
    <citation type="submission" date="2023-08" db="EMBL/GenBank/DDBJ databases">
        <title>A Necator americanus chromosomal reference genome.</title>
        <authorList>
            <person name="Ilik V."/>
            <person name="Petrzelkova K.J."/>
            <person name="Pardy F."/>
            <person name="Fuh T."/>
            <person name="Niatou-Singa F.S."/>
            <person name="Gouil Q."/>
            <person name="Baker L."/>
            <person name="Ritchie M.E."/>
            <person name="Jex A.R."/>
            <person name="Gazzola D."/>
            <person name="Li H."/>
            <person name="Toshio Fujiwara R."/>
            <person name="Zhan B."/>
            <person name="Aroian R.V."/>
            <person name="Pafco B."/>
            <person name="Schwarz E.M."/>
        </authorList>
    </citation>
    <scope>NUCLEOTIDE SEQUENCE [LARGE SCALE GENOMIC DNA]</scope>
    <source>
        <strain evidence="4 5">Aroian</strain>
        <tissue evidence="4">Whole animal</tissue>
    </source>
</reference>
<dbReference type="InterPro" id="IPR055510">
    <property type="entry name" value="DUF7083"/>
</dbReference>
<dbReference type="PANTHER" id="PTHR13425">
    <property type="entry name" value="HEADCASE PROTEIN"/>
    <property type="match status" value="1"/>
</dbReference>
<feature type="compositionally biased region" description="Basic residues" evidence="1">
    <location>
        <begin position="1"/>
        <end position="10"/>
    </location>
</feature>
<feature type="region of interest" description="Disordered" evidence="1">
    <location>
        <begin position="184"/>
        <end position="213"/>
    </location>
</feature>
<feature type="region of interest" description="Disordered" evidence="1">
    <location>
        <begin position="333"/>
        <end position="359"/>
    </location>
</feature>
<evidence type="ECO:0008006" key="6">
    <source>
        <dbReference type="Google" id="ProtNLM"/>
    </source>
</evidence>
<name>A0ABR1E2P7_NECAM</name>
<organism evidence="4 5">
    <name type="scientific">Necator americanus</name>
    <name type="common">Human hookworm</name>
    <dbReference type="NCBI Taxonomy" id="51031"/>
    <lineage>
        <taxon>Eukaryota</taxon>
        <taxon>Metazoa</taxon>
        <taxon>Ecdysozoa</taxon>
        <taxon>Nematoda</taxon>
        <taxon>Chromadorea</taxon>
        <taxon>Rhabditida</taxon>
        <taxon>Rhabditina</taxon>
        <taxon>Rhabditomorpha</taxon>
        <taxon>Strongyloidea</taxon>
        <taxon>Ancylostomatidae</taxon>
        <taxon>Bunostominae</taxon>
        <taxon>Necator</taxon>
    </lineage>
</organism>
<feature type="compositionally biased region" description="Low complexity" evidence="1">
    <location>
        <begin position="333"/>
        <end position="349"/>
    </location>
</feature>